<keyword evidence="2 5" id="KW-0812">Transmembrane</keyword>
<dbReference type="EMBL" id="CAIX01000288">
    <property type="protein sequence ID" value="CCI49314.1"/>
    <property type="molecule type" value="Genomic_DNA"/>
</dbReference>
<dbReference type="InterPro" id="IPR037185">
    <property type="entry name" value="EmrE-like"/>
</dbReference>
<sequence>MLVASGISLAFLNSIINALCDPLRKYLTNYLNPFAIVAKRGMIQAPVFCLWALYDCDFILPRLNNVFWTSVCISGLINVATSYLYNRSIQISTISATVPYLSFTPGFLVILAFLVLGEIPSSVGVIGILFAAMGGMWLQGGCKAESTLADKKIDESKGATYMTLVAFLWSVTNVFDKIGVQHSTPVVYGAAIQVVVTTLSFILSRLLPTESFDHAIYAPLGEKKPKTPWGRCQAFRSCS</sequence>
<evidence type="ECO:0000313" key="7">
    <source>
        <dbReference type="EMBL" id="CCI49314.1"/>
    </source>
</evidence>
<name>A0A024GR99_9STRA</name>
<gene>
    <name evidence="7" type="ORF">BN9_106210</name>
</gene>
<evidence type="ECO:0000256" key="3">
    <source>
        <dbReference type="ARBA" id="ARBA00022989"/>
    </source>
</evidence>
<dbReference type="GO" id="GO:0016020">
    <property type="term" value="C:membrane"/>
    <property type="evidence" value="ECO:0007669"/>
    <property type="project" value="UniProtKB-SubCell"/>
</dbReference>
<reference evidence="7 8" key="1">
    <citation type="submission" date="2012-05" db="EMBL/GenBank/DDBJ databases">
        <title>Recombination and specialization in a pathogen metapopulation.</title>
        <authorList>
            <person name="Gardiner A."/>
            <person name="Kemen E."/>
            <person name="Schultz-Larsen T."/>
            <person name="MacLean D."/>
            <person name="Van Oosterhout C."/>
            <person name="Jones J.D.G."/>
        </authorList>
    </citation>
    <scope>NUCLEOTIDE SEQUENCE [LARGE SCALE GENOMIC DNA]</scope>
    <source>
        <strain evidence="7 8">Ac Nc2</strain>
    </source>
</reference>
<dbReference type="Proteomes" id="UP000053237">
    <property type="component" value="Unassembled WGS sequence"/>
</dbReference>
<feature type="transmembrane region" description="Helical" evidence="5">
    <location>
        <begin position="158"/>
        <end position="175"/>
    </location>
</feature>
<dbReference type="InterPro" id="IPR000620">
    <property type="entry name" value="EamA_dom"/>
</dbReference>
<evidence type="ECO:0000256" key="2">
    <source>
        <dbReference type="ARBA" id="ARBA00022692"/>
    </source>
</evidence>
<evidence type="ECO:0000256" key="1">
    <source>
        <dbReference type="ARBA" id="ARBA00004141"/>
    </source>
</evidence>
<keyword evidence="4 5" id="KW-0472">Membrane</keyword>
<evidence type="ECO:0000313" key="8">
    <source>
        <dbReference type="Proteomes" id="UP000053237"/>
    </source>
</evidence>
<dbReference type="PANTHER" id="PTHR22911">
    <property type="entry name" value="ACYL-MALONYL CONDENSING ENZYME-RELATED"/>
    <property type="match status" value="1"/>
</dbReference>
<feature type="transmembrane region" description="Helical" evidence="5">
    <location>
        <begin position="66"/>
        <end position="85"/>
    </location>
</feature>
<evidence type="ECO:0000259" key="6">
    <source>
        <dbReference type="Pfam" id="PF00892"/>
    </source>
</evidence>
<feature type="transmembrane region" description="Helical" evidence="5">
    <location>
        <begin position="122"/>
        <end position="138"/>
    </location>
</feature>
<feature type="transmembrane region" description="Helical" evidence="5">
    <location>
        <begin position="187"/>
        <end position="207"/>
    </location>
</feature>
<proteinExistence type="predicted"/>
<accession>A0A024GR99</accession>
<comment type="caution">
    <text evidence="7">The sequence shown here is derived from an EMBL/GenBank/DDBJ whole genome shotgun (WGS) entry which is preliminary data.</text>
</comment>
<dbReference type="InParanoid" id="A0A024GR99"/>
<evidence type="ECO:0000256" key="4">
    <source>
        <dbReference type="ARBA" id="ARBA00023136"/>
    </source>
</evidence>
<dbReference type="AlphaFoldDB" id="A0A024GR99"/>
<dbReference type="SUPFAM" id="SSF103481">
    <property type="entry name" value="Multidrug resistance efflux transporter EmrE"/>
    <property type="match status" value="1"/>
</dbReference>
<comment type="subcellular location">
    <subcellularLocation>
        <location evidence="1">Membrane</location>
        <topology evidence="1">Multi-pass membrane protein</topology>
    </subcellularLocation>
</comment>
<protein>
    <recommendedName>
        <fullName evidence="6">EamA domain-containing protein</fullName>
    </recommendedName>
</protein>
<dbReference type="PANTHER" id="PTHR22911:SF6">
    <property type="entry name" value="SOLUTE CARRIER FAMILY 35 MEMBER G1"/>
    <property type="match status" value="1"/>
</dbReference>
<organism evidence="7 8">
    <name type="scientific">Albugo candida</name>
    <dbReference type="NCBI Taxonomy" id="65357"/>
    <lineage>
        <taxon>Eukaryota</taxon>
        <taxon>Sar</taxon>
        <taxon>Stramenopiles</taxon>
        <taxon>Oomycota</taxon>
        <taxon>Peronosporomycetes</taxon>
        <taxon>Albuginales</taxon>
        <taxon>Albuginaceae</taxon>
        <taxon>Albugo</taxon>
    </lineage>
</organism>
<dbReference type="Pfam" id="PF00892">
    <property type="entry name" value="EamA"/>
    <property type="match status" value="1"/>
</dbReference>
<dbReference type="OrthoDB" id="153646at2759"/>
<evidence type="ECO:0000256" key="5">
    <source>
        <dbReference type="SAM" id="Phobius"/>
    </source>
</evidence>
<keyword evidence="8" id="KW-1185">Reference proteome</keyword>
<feature type="domain" description="EamA" evidence="6">
    <location>
        <begin position="5"/>
        <end position="134"/>
    </location>
</feature>
<feature type="transmembrane region" description="Helical" evidence="5">
    <location>
        <begin position="97"/>
        <end position="116"/>
    </location>
</feature>
<keyword evidence="3 5" id="KW-1133">Transmembrane helix</keyword>